<name>A0AAD7BE12_9AGAR</name>
<dbReference type="GO" id="GO:0004066">
    <property type="term" value="F:asparagine synthase (glutamine-hydrolyzing) activity"/>
    <property type="evidence" value="ECO:0007669"/>
    <property type="project" value="InterPro"/>
</dbReference>
<sequence>MSPQPASLESGIDAKNNSIESRVAFLDHHLVEYVNSLPPSLKLRPIAGEDPNKWTLVEKWILREAMKPFITDEIYKRQKIHFNPPPKPSNSDIKNLTPLQVRLRDRITKTTVERTGLFEWGYVEELLRGYLEDPVYPSHGAIDVRAKKLMVVLSFVVLQERFSVSTAKLV</sequence>
<dbReference type="GO" id="GO:0006529">
    <property type="term" value="P:asparagine biosynthetic process"/>
    <property type="evidence" value="ECO:0007669"/>
    <property type="project" value="InterPro"/>
</dbReference>
<keyword evidence="3" id="KW-1185">Reference proteome</keyword>
<accession>A0AAD7BE12</accession>
<organism evidence="2 3">
    <name type="scientific">Roridomyces roridus</name>
    <dbReference type="NCBI Taxonomy" id="1738132"/>
    <lineage>
        <taxon>Eukaryota</taxon>
        <taxon>Fungi</taxon>
        <taxon>Dikarya</taxon>
        <taxon>Basidiomycota</taxon>
        <taxon>Agaricomycotina</taxon>
        <taxon>Agaricomycetes</taxon>
        <taxon>Agaricomycetidae</taxon>
        <taxon>Agaricales</taxon>
        <taxon>Marasmiineae</taxon>
        <taxon>Mycenaceae</taxon>
        <taxon>Roridomyces</taxon>
    </lineage>
</organism>
<protein>
    <recommendedName>
        <fullName evidence="1">Asparagine synthetase domain-containing protein</fullName>
    </recommendedName>
</protein>
<proteinExistence type="predicted"/>
<feature type="domain" description="Asparagine synthetase" evidence="1">
    <location>
        <begin position="16"/>
        <end position="132"/>
    </location>
</feature>
<reference evidence="2" key="1">
    <citation type="submission" date="2023-03" db="EMBL/GenBank/DDBJ databases">
        <title>Massive genome expansion in bonnet fungi (Mycena s.s.) driven by repeated elements and novel gene families across ecological guilds.</title>
        <authorList>
            <consortium name="Lawrence Berkeley National Laboratory"/>
            <person name="Harder C.B."/>
            <person name="Miyauchi S."/>
            <person name="Viragh M."/>
            <person name="Kuo A."/>
            <person name="Thoen E."/>
            <person name="Andreopoulos B."/>
            <person name="Lu D."/>
            <person name="Skrede I."/>
            <person name="Drula E."/>
            <person name="Henrissat B."/>
            <person name="Morin E."/>
            <person name="Kohler A."/>
            <person name="Barry K."/>
            <person name="LaButti K."/>
            <person name="Morin E."/>
            <person name="Salamov A."/>
            <person name="Lipzen A."/>
            <person name="Mereny Z."/>
            <person name="Hegedus B."/>
            <person name="Baldrian P."/>
            <person name="Stursova M."/>
            <person name="Weitz H."/>
            <person name="Taylor A."/>
            <person name="Grigoriev I.V."/>
            <person name="Nagy L.G."/>
            <person name="Martin F."/>
            <person name="Kauserud H."/>
        </authorList>
    </citation>
    <scope>NUCLEOTIDE SEQUENCE</scope>
    <source>
        <strain evidence="2">9284</strain>
    </source>
</reference>
<dbReference type="Pfam" id="PF00733">
    <property type="entry name" value="Asn_synthase"/>
    <property type="match status" value="1"/>
</dbReference>
<dbReference type="InterPro" id="IPR001962">
    <property type="entry name" value="Asn_synthase"/>
</dbReference>
<dbReference type="InterPro" id="IPR014729">
    <property type="entry name" value="Rossmann-like_a/b/a_fold"/>
</dbReference>
<dbReference type="SUPFAM" id="SSF52402">
    <property type="entry name" value="Adenine nucleotide alpha hydrolases-like"/>
    <property type="match status" value="1"/>
</dbReference>
<dbReference type="AlphaFoldDB" id="A0AAD7BE12"/>
<dbReference type="Gene3D" id="3.40.50.620">
    <property type="entry name" value="HUPs"/>
    <property type="match status" value="1"/>
</dbReference>
<evidence type="ECO:0000313" key="2">
    <source>
        <dbReference type="EMBL" id="KAJ7617945.1"/>
    </source>
</evidence>
<evidence type="ECO:0000259" key="1">
    <source>
        <dbReference type="Pfam" id="PF00733"/>
    </source>
</evidence>
<gene>
    <name evidence="2" type="ORF">FB45DRAFT_756059</name>
</gene>
<dbReference type="CDD" id="cd01991">
    <property type="entry name" value="Asn_synthase_B_C"/>
    <property type="match status" value="1"/>
</dbReference>
<dbReference type="EMBL" id="JARKIF010000020">
    <property type="protein sequence ID" value="KAJ7617945.1"/>
    <property type="molecule type" value="Genomic_DNA"/>
</dbReference>
<comment type="caution">
    <text evidence="2">The sequence shown here is derived from an EMBL/GenBank/DDBJ whole genome shotgun (WGS) entry which is preliminary data.</text>
</comment>
<dbReference type="Proteomes" id="UP001221142">
    <property type="component" value="Unassembled WGS sequence"/>
</dbReference>
<evidence type="ECO:0000313" key="3">
    <source>
        <dbReference type="Proteomes" id="UP001221142"/>
    </source>
</evidence>